<organism evidence="2 3">
    <name type="scientific">Echria macrotheca</name>
    <dbReference type="NCBI Taxonomy" id="438768"/>
    <lineage>
        <taxon>Eukaryota</taxon>
        <taxon>Fungi</taxon>
        <taxon>Dikarya</taxon>
        <taxon>Ascomycota</taxon>
        <taxon>Pezizomycotina</taxon>
        <taxon>Sordariomycetes</taxon>
        <taxon>Sordariomycetidae</taxon>
        <taxon>Sordariales</taxon>
        <taxon>Schizotheciaceae</taxon>
        <taxon>Echria</taxon>
    </lineage>
</organism>
<evidence type="ECO:0000313" key="3">
    <source>
        <dbReference type="Proteomes" id="UP001239445"/>
    </source>
</evidence>
<dbReference type="InterPro" id="IPR057517">
    <property type="entry name" value="SsdA-like_C"/>
</dbReference>
<comment type="caution">
    <text evidence="2">The sequence shown here is derived from an EMBL/GenBank/DDBJ whole genome shotgun (WGS) entry which is preliminary data.</text>
</comment>
<evidence type="ECO:0000313" key="2">
    <source>
        <dbReference type="EMBL" id="KAK1749362.1"/>
    </source>
</evidence>
<reference evidence="2" key="1">
    <citation type="submission" date="2023-06" db="EMBL/GenBank/DDBJ databases">
        <title>Genome-scale phylogeny and comparative genomics of the fungal order Sordariales.</title>
        <authorList>
            <consortium name="Lawrence Berkeley National Laboratory"/>
            <person name="Hensen N."/>
            <person name="Bonometti L."/>
            <person name="Westerberg I."/>
            <person name="Brannstrom I.O."/>
            <person name="Guillou S."/>
            <person name="Cros-Aarteil S."/>
            <person name="Calhoun S."/>
            <person name="Haridas S."/>
            <person name="Kuo A."/>
            <person name="Mondo S."/>
            <person name="Pangilinan J."/>
            <person name="Riley R."/>
            <person name="Labutti K."/>
            <person name="Andreopoulos B."/>
            <person name="Lipzen A."/>
            <person name="Chen C."/>
            <person name="Yanf M."/>
            <person name="Daum C."/>
            <person name="Ng V."/>
            <person name="Clum A."/>
            <person name="Steindorff A."/>
            <person name="Ohm R."/>
            <person name="Martin F."/>
            <person name="Silar P."/>
            <person name="Natvig D."/>
            <person name="Lalanne C."/>
            <person name="Gautier V."/>
            <person name="Ament-Velasquez S.L."/>
            <person name="Kruys A."/>
            <person name="Hutchinson M.I."/>
            <person name="Powell A.J."/>
            <person name="Barry K."/>
            <person name="Miller A.N."/>
            <person name="Grigoriev I.V."/>
            <person name="Debuchy R."/>
            <person name="Gladieux P."/>
            <person name="Thoren M.H."/>
            <person name="Johannesson H."/>
        </authorList>
    </citation>
    <scope>NUCLEOTIDE SEQUENCE</scope>
    <source>
        <strain evidence="2">PSN4</strain>
    </source>
</reference>
<sequence length="166" mass="18959">MFHHGDKLVVVKAVATVDVGQKLERNTTGFIQPLHQPGIRMLATSGWSGPKDNIHLIDNELYTDLVMKAARSIGFKLSKDRWDAGYRKAKPEEEGRSQACHIEKKLSLWWVRKCIKYAWRSGSRDVVRPEDLRDKFNLPDAMKEACIFLDHTACHGVSTSILPFRK</sequence>
<gene>
    <name evidence="2" type="ORF">QBC47DRAFT_152098</name>
</gene>
<dbReference type="EMBL" id="MU839860">
    <property type="protein sequence ID" value="KAK1749362.1"/>
    <property type="molecule type" value="Genomic_DNA"/>
</dbReference>
<protein>
    <recommendedName>
        <fullName evidence="1">Single-strand DNA deaminase toxin A-like C-terminal domain-containing protein</fullName>
    </recommendedName>
</protein>
<keyword evidence="3" id="KW-1185">Reference proteome</keyword>
<evidence type="ECO:0000259" key="1">
    <source>
        <dbReference type="Pfam" id="PF24120"/>
    </source>
</evidence>
<feature type="domain" description="Single-strand DNA deaminase toxin A-like C-terminal" evidence="1">
    <location>
        <begin position="43"/>
        <end position="106"/>
    </location>
</feature>
<proteinExistence type="predicted"/>
<dbReference type="Proteomes" id="UP001239445">
    <property type="component" value="Unassembled WGS sequence"/>
</dbReference>
<dbReference type="AlphaFoldDB" id="A0AAJ0B377"/>
<dbReference type="Pfam" id="PF24120">
    <property type="entry name" value="SsdA_C"/>
    <property type="match status" value="1"/>
</dbReference>
<accession>A0AAJ0B377</accession>
<name>A0AAJ0B377_9PEZI</name>